<comment type="caution">
    <text evidence="1">The sequence shown here is derived from an EMBL/GenBank/DDBJ whole genome shotgun (WGS) entry which is preliminary data.</text>
</comment>
<gene>
    <name evidence="1" type="ORF">ILUMI_23029</name>
</gene>
<proteinExistence type="predicted"/>
<dbReference type="AlphaFoldDB" id="A0A8K0CCS8"/>
<reference evidence="1" key="1">
    <citation type="submission" date="2019-08" db="EMBL/GenBank/DDBJ databases">
        <title>The genome of the North American firefly Photinus pyralis.</title>
        <authorList>
            <consortium name="Photinus pyralis genome working group"/>
            <person name="Fallon T.R."/>
            <person name="Sander Lower S.E."/>
            <person name="Weng J.-K."/>
        </authorList>
    </citation>
    <scope>NUCLEOTIDE SEQUENCE</scope>
    <source>
        <strain evidence="1">TRF0915ILg1</strain>
        <tissue evidence="1">Whole body</tissue>
    </source>
</reference>
<dbReference type="OrthoDB" id="6773446at2759"/>
<evidence type="ECO:0000313" key="1">
    <source>
        <dbReference type="EMBL" id="KAF2883161.1"/>
    </source>
</evidence>
<dbReference type="EMBL" id="VTPC01090554">
    <property type="protein sequence ID" value="KAF2883161.1"/>
    <property type="molecule type" value="Genomic_DNA"/>
</dbReference>
<evidence type="ECO:0000313" key="2">
    <source>
        <dbReference type="Proteomes" id="UP000801492"/>
    </source>
</evidence>
<organism evidence="1 2">
    <name type="scientific">Ignelater luminosus</name>
    <name type="common">Cucubano</name>
    <name type="synonym">Pyrophorus luminosus</name>
    <dbReference type="NCBI Taxonomy" id="2038154"/>
    <lineage>
        <taxon>Eukaryota</taxon>
        <taxon>Metazoa</taxon>
        <taxon>Ecdysozoa</taxon>
        <taxon>Arthropoda</taxon>
        <taxon>Hexapoda</taxon>
        <taxon>Insecta</taxon>
        <taxon>Pterygota</taxon>
        <taxon>Neoptera</taxon>
        <taxon>Endopterygota</taxon>
        <taxon>Coleoptera</taxon>
        <taxon>Polyphaga</taxon>
        <taxon>Elateriformia</taxon>
        <taxon>Elateroidea</taxon>
        <taxon>Elateridae</taxon>
        <taxon>Agrypninae</taxon>
        <taxon>Pyrophorini</taxon>
        <taxon>Ignelater</taxon>
    </lineage>
</organism>
<name>A0A8K0CCS8_IGNLU</name>
<dbReference type="Proteomes" id="UP000801492">
    <property type="component" value="Unassembled WGS sequence"/>
</dbReference>
<sequence>MLEKTEDDTTKARLLALSHPESGAWLNAFPLAQMGTLLGKTSLRVSISLEAKHANHTNVAVEYYIIKRTLESVGLPSIPEPVGLMREDGKRPDGLMLVSWRKGRYLVCVDTLAPSHIGFTSKTVGAAADSKK</sequence>
<keyword evidence="2" id="KW-1185">Reference proteome</keyword>
<protein>
    <submittedName>
        <fullName evidence="1">Uncharacterized protein</fullName>
    </submittedName>
</protein>
<accession>A0A8K0CCS8</accession>